<dbReference type="InterPro" id="IPR050319">
    <property type="entry name" value="ABC_transp_ATP-bind"/>
</dbReference>
<dbReference type="InterPro" id="IPR003439">
    <property type="entry name" value="ABC_transporter-like_ATP-bd"/>
</dbReference>
<evidence type="ECO:0000256" key="4">
    <source>
        <dbReference type="ARBA" id="ARBA00022840"/>
    </source>
</evidence>
<dbReference type="SUPFAM" id="SSF52540">
    <property type="entry name" value="P-loop containing nucleoside triphosphate hydrolases"/>
    <property type="match status" value="1"/>
</dbReference>
<evidence type="ECO:0000313" key="7">
    <source>
        <dbReference type="Proteomes" id="UP001595629"/>
    </source>
</evidence>
<dbReference type="GO" id="GO:0005524">
    <property type="term" value="F:ATP binding"/>
    <property type="evidence" value="ECO:0007669"/>
    <property type="project" value="UniProtKB-KW"/>
</dbReference>
<evidence type="ECO:0000256" key="3">
    <source>
        <dbReference type="ARBA" id="ARBA00022741"/>
    </source>
</evidence>
<keyword evidence="7" id="KW-1185">Reference proteome</keyword>
<dbReference type="Proteomes" id="UP001595629">
    <property type="component" value="Unassembled WGS sequence"/>
</dbReference>
<dbReference type="PROSITE" id="PS00211">
    <property type="entry name" value="ABC_TRANSPORTER_1"/>
    <property type="match status" value="1"/>
</dbReference>
<dbReference type="EMBL" id="JBHRXI010000017">
    <property type="protein sequence ID" value="MFC3615394.1"/>
    <property type="molecule type" value="Genomic_DNA"/>
</dbReference>
<keyword evidence="3" id="KW-0547">Nucleotide-binding</keyword>
<comment type="similarity">
    <text evidence="1">Belongs to the ABC transporter superfamily.</text>
</comment>
<reference evidence="7" key="1">
    <citation type="journal article" date="2019" name="Int. J. Syst. Evol. Microbiol.">
        <title>The Global Catalogue of Microorganisms (GCM) 10K type strain sequencing project: providing services to taxonomists for standard genome sequencing and annotation.</title>
        <authorList>
            <consortium name="The Broad Institute Genomics Platform"/>
            <consortium name="The Broad Institute Genome Sequencing Center for Infectious Disease"/>
            <person name="Wu L."/>
            <person name="Ma J."/>
        </authorList>
    </citation>
    <scope>NUCLEOTIDE SEQUENCE [LARGE SCALE GENOMIC DNA]</scope>
    <source>
        <strain evidence="7">KCTC 42911</strain>
    </source>
</reference>
<dbReference type="SMART" id="SM00382">
    <property type="entry name" value="AAA"/>
    <property type="match status" value="1"/>
</dbReference>
<dbReference type="InterPro" id="IPR027417">
    <property type="entry name" value="P-loop_NTPase"/>
</dbReference>
<proteinExistence type="inferred from homology"/>
<sequence>MTVLLEVERLTRRYPRPRKQVLRPEPPLVALDQVSFALGAGRTLGVVGESGSGKTTLARLVMGFETPDAGRIRLNGKELDQKGRRGALQMVFQDPFGSLDPRRPVGWSVAQPLRALGKSDTRTETEEALSRVGLSAADGARYPHEFSGGQRQRIAIARAIITRPRLLVADEAVSALDVSVRAQILNLLMDLQDAFGMAMLFISHDLAVVSSLCDDLIVLRNGKTIEHGPAQRILAEPGADYTQTLIAAAQVAPSAALATKETR</sequence>
<dbReference type="CDD" id="cd03257">
    <property type="entry name" value="ABC_NikE_OppD_transporters"/>
    <property type="match status" value="1"/>
</dbReference>
<dbReference type="InterPro" id="IPR003593">
    <property type="entry name" value="AAA+_ATPase"/>
</dbReference>
<dbReference type="Pfam" id="PF00005">
    <property type="entry name" value="ABC_tran"/>
    <property type="match status" value="1"/>
</dbReference>
<dbReference type="RefSeq" id="WP_386736668.1">
    <property type="nucleotide sequence ID" value="NZ_JBHRXI010000017.1"/>
</dbReference>
<keyword evidence="4 6" id="KW-0067">ATP-binding</keyword>
<evidence type="ECO:0000256" key="1">
    <source>
        <dbReference type="ARBA" id="ARBA00005417"/>
    </source>
</evidence>
<name>A0ABV7TKT3_9RHOB</name>
<evidence type="ECO:0000313" key="6">
    <source>
        <dbReference type="EMBL" id="MFC3615394.1"/>
    </source>
</evidence>
<dbReference type="PANTHER" id="PTHR43776">
    <property type="entry name" value="TRANSPORT ATP-BINDING PROTEIN"/>
    <property type="match status" value="1"/>
</dbReference>
<protein>
    <submittedName>
        <fullName evidence="6">ATP-binding cassette domain-containing protein</fullName>
    </submittedName>
</protein>
<dbReference type="InterPro" id="IPR017871">
    <property type="entry name" value="ABC_transporter-like_CS"/>
</dbReference>
<accession>A0ABV7TKT3</accession>
<dbReference type="PROSITE" id="PS50893">
    <property type="entry name" value="ABC_TRANSPORTER_2"/>
    <property type="match status" value="1"/>
</dbReference>
<evidence type="ECO:0000256" key="2">
    <source>
        <dbReference type="ARBA" id="ARBA00022448"/>
    </source>
</evidence>
<evidence type="ECO:0000259" key="5">
    <source>
        <dbReference type="PROSITE" id="PS50893"/>
    </source>
</evidence>
<organism evidence="6 7">
    <name type="scientific">Lutimaribacter marinistellae</name>
    <dbReference type="NCBI Taxonomy" id="1820329"/>
    <lineage>
        <taxon>Bacteria</taxon>
        <taxon>Pseudomonadati</taxon>
        <taxon>Pseudomonadota</taxon>
        <taxon>Alphaproteobacteria</taxon>
        <taxon>Rhodobacterales</taxon>
        <taxon>Roseobacteraceae</taxon>
        <taxon>Lutimaribacter</taxon>
    </lineage>
</organism>
<gene>
    <name evidence="6" type="ORF">ACFORG_16680</name>
</gene>
<feature type="domain" description="ABC transporter" evidence="5">
    <location>
        <begin position="5"/>
        <end position="246"/>
    </location>
</feature>
<dbReference type="PANTHER" id="PTHR43776:SF7">
    <property type="entry name" value="D,D-DIPEPTIDE TRANSPORT ATP-BINDING PROTEIN DDPF-RELATED"/>
    <property type="match status" value="1"/>
</dbReference>
<dbReference type="Gene3D" id="3.40.50.300">
    <property type="entry name" value="P-loop containing nucleotide triphosphate hydrolases"/>
    <property type="match status" value="1"/>
</dbReference>
<keyword evidence="2" id="KW-0813">Transport</keyword>
<comment type="caution">
    <text evidence="6">The sequence shown here is derived from an EMBL/GenBank/DDBJ whole genome shotgun (WGS) entry which is preliminary data.</text>
</comment>